<evidence type="ECO:0000259" key="13">
    <source>
        <dbReference type="Pfam" id="PF03807"/>
    </source>
</evidence>
<keyword evidence="6 9" id="KW-0521">NADP</keyword>
<dbReference type="PANTHER" id="PTHR11645:SF0">
    <property type="entry name" value="PYRROLINE-5-CARBOXYLATE REDUCTASE 3"/>
    <property type="match status" value="1"/>
</dbReference>
<feature type="domain" description="Pyrroline-5-carboxylate reductase catalytic N-terminal" evidence="13">
    <location>
        <begin position="2"/>
        <end position="96"/>
    </location>
</feature>
<dbReference type="InterPro" id="IPR053790">
    <property type="entry name" value="P5CR-like_CS"/>
</dbReference>
<evidence type="ECO:0000256" key="10">
    <source>
        <dbReference type="NCBIfam" id="TIGR00112"/>
    </source>
</evidence>
<gene>
    <name evidence="9 15" type="primary">proC</name>
    <name evidence="15" type="ORF">HMPREF0634_0172</name>
</gene>
<dbReference type="Pfam" id="PF03807">
    <property type="entry name" value="F420_oxidored"/>
    <property type="match status" value="1"/>
</dbReference>
<sequence length="267" mass="28395">MKLGFIGAGNMGAAMIGGILKSGLITSKDIRAVARSQETLDRIASQYGIGTSLDAREVVDFADIIILAVKPYQLAGLLKEIVGLLDGKILVSVAAGLTLDHLEDIVGSDKKIVRVMPNTPAMVGQAMSALVKNKQITDDDLVEVDKIFKCIGKTQLIDESMMDAVIGVSGSSPAYVFMFIEAMADAAVLSGMPRDQAYQFAAQAVYGSAKMVMETGLHPGVLKDMVCSPGGTTIRAVEVLEENGLRNAVIKGQLACVERSREMSKER</sequence>
<comment type="pathway">
    <text evidence="9 12">Amino-acid biosynthesis; L-proline biosynthesis; L-proline from L-glutamate 5-semialdehyde: step 1/1.</text>
</comment>
<dbReference type="Gene3D" id="3.40.50.720">
    <property type="entry name" value="NAD(P)-binding Rossmann-like Domain"/>
    <property type="match status" value="1"/>
</dbReference>
<dbReference type="GO" id="GO:0055129">
    <property type="term" value="P:L-proline biosynthetic process"/>
    <property type="evidence" value="ECO:0007669"/>
    <property type="project" value="UniProtKB-UniRule"/>
</dbReference>
<keyword evidence="4 9" id="KW-0028">Amino-acid biosynthesis</keyword>
<proteinExistence type="inferred from homology"/>
<dbReference type="InterPro" id="IPR008927">
    <property type="entry name" value="6-PGluconate_DH-like_C_sf"/>
</dbReference>
<dbReference type="eggNOG" id="COG0345">
    <property type="taxonomic scope" value="Bacteria"/>
</dbReference>
<dbReference type="EC" id="1.5.1.2" evidence="9 10"/>
<evidence type="ECO:0000256" key="4">
    <source>
        <dbReference type="ARBA" id="ARBA00022605"/>
    </source>
</evidence>
<comment type="catalytic activity">
    <reaction evidence="9 12">
        <text>L-proline + NADP(+) = (S)-1-pyrroline-5-carboxylate + NADPH + 2 H(+)</text>
        <dbReference type="Rhea" id="RHEA:14109"/>
        <dbReference type="ChEBI" id="CHEBI:15378"/>
        <dbReference type="ChEBI" id="CHEBI:17388"/>
        <dbReference type="ChEBI" id="CHEBI:57783"/>
        <dbReference type="ChEBI" id="CHEBI:58349"/>
        <dbReference type="ChEBI" id="CHEBI:60039"/>
        <dbReference type="EC" id="1.5.1.2"/>
    </reaction>
</comment>
<evidence type="ECO:0000256" key="11">
    <source>
        <dbReference type="PIRSR" id="PIRSR000193-1"/>
    </source>
</evidence>
<evidence type="ECO:0000256" key="3">
    <source>
        <dbReference type="ARBA" id="ARBA00022490"/>
    </source>
</evidence>
<dbReference type="SUPFAM" id="SSF48179">
    <property type="entry name" value="6-phosphogluconate dehydrogenase C-terminal domain-like"/>
    <property type="match status" value="1"/>
</dbReference>
<comment type="catalytic activity">
    <reaction evidence="9">
        <text>L-proline + NAD(+) = (S)-1-pyrroline-5-carboxylate + NADH + 2 H(+)</text>
        <dbReference type="Rhea" id="RHEA:14105"/>
        <dbReference type="ChEBI" id="CHEBI:15378"/>
        <dbReference type="ChEBI" id="CHEBI:17388"/>
        <dbReference type="ChEBI" id="CHEBI:57540"/>
        <dbReference type="ChEBI" id="CHEBI:57945"/>
        <dbReference type="ChEBI" id="CHEBI:60039"/>
        <dbReference type="EC" id="1.5.1.2"/>
    </reaction>
</comment>
<dbReference type="PANTHER" id="PTHR11645">
    <property type="entry name" value="PYRROLINE-5-CARBOXYLATE REDUCTASE"/>
    <property type="match status" value="1"/>
</dbReference>
<evidence type="ECO:0000256" key="2">
    <source>
        <dbReference type="ARBA" id="ARBA00005525"/>
    </source>
</evidence>
<feature type="binding site" evidence="11">
    <location>
        <begin position="6"/>
        <end position="11"/>
    </location>
    <ligand>
        <name>NADP(+)</name>
        <dbReference type="ChEBI" id="CHEBI:58349"/>
    </ligand>
</feature>
<protein>
    <recommendedName>
        <fullName evidence="9 10">Pyrroline-5-carboxylate reductase</fullName>
        <shortName evidence="9">P5C reductase</shortName>
        <shortName evidence="9">P5CR</shortName>
        <ecNumber evidence="9 10">1.5.1.2</ecNumber>
    </recommendedName>
    <alternativeName>
        <fullName evidence="9">PCA reductase</fullName>
    </alternativeName>
</protein>
<name>E0E1I9_9FIRM</name>
<dbReference type="InterPro" id="IPR028939">
    <property type="entry name" value="P5C_Rdtase_cat_N"/>
</dbReference>
<dbReference type="GO" id="GO:0005737">
    <property type="term" value="C:cytoplasm"/>
    <property type="evidence" value="ECO:0007669"/>
    <property type="project" value="UniProtKB-SubCell"/>
</dbReference>
<dbReference type="InterPro" id="IPR000304">
    <property type="entry name" value="Pyrroline-COOH_reductase"/>
</dbReference>
<evidence type="ECO:0000256" key="6">
    <source>
        <dbReference type="ARBA" id="ARBA00022857"/>
    </source>
</evidence>
<dbReference type="FunFam" id="3.40.50.720:FF:000190">
    <property type="entry name" value="Pyrroline-5-carboxylate reductase"/>
    <property type="match status" value="1"/>
</dbReference>
<evidence type="ECO:0000259" key="14">
    <source>
        <dbReference type="Pfam" id="PF14748"/>
    </source>
</evidence>
<dbReference type="FunFam" id="1.10.3730.10:FF:000001">
    <property type="entry name" value="Pyrroline-5-carboxylate reductase"/>
    <property type="match status" value="1"/>
</dbReference>
<dbReference type="GeneID" id="84800057"/>
<accession>E0E1I9</accession>
<dbReference type="SUPFAM" id="SSF51735">
    <property type="entry name" value="NAD(P)-binding Rossmann-fold domains"/>
    <property type="match status" value="1"/>
</dbReference>
<dbReference type="RefSeq" id="WP_007788365.1">
    <property type="nucleotide sequence ID" value="NZ_ADGQ01000016.1"/>
</dbReference>
<dbReference type="Pfam" id="PF14748">
    <property type="entry name" value="P5CR_dimer"/>
    <property type="match status" value="1"/>
</dbReference>
<evidence type="ECO:0000313" key="15">
    <source>
        <dbReference type="EMBL" id="EFM65240.1"/>
    </source>
</evidence>
<evidence type="ECO:0000256" key="12">
    <source>
        <dbReference type="RuleBase" id="RU003903"/>
    </source>
</evidence>
<feature type="domain" description="Pyrroline-5-carboxylate reductase dimerisation" evidence="14">
    <location>
        <begin position="159"/>
        <end position="263"/>
    </location>
</feature>
<dbReference type="Gene3D" id="1.10.3730.10">
    <property type="entry name" value="ProC C-terminal domain-like"/>
    <property type="match status" value="1"/>
</dbReference>
<dbReference type="OrthoDB" id="9805754at2"/>
<evidence type="ECO:0000313" key="16">
    <source>
        <dbReference type="Proteomes" id="UP000003244"/>
    </source>
</evidence>
<dbReference type="PIRSF" id="PIRSF000193">
    <property type="entry name" value="Pyrrol-5-carb_rd"/>
    <property type="match status" value="1"/>
</dbReference>
<reference evidence="15 16" key="1">
    <citation type="submission" date="2010-08" db="EMBL/GenBank/DDBJ databases">
        <authorList>
            <person name="Harkins D.M."/>
            <person name="Madupu R."/>
            <person name="Durkin A.S."/>
            <person name="Torralba M."/>
            <person name="Methe B."/>
            <person name="Sutton G.G."/>
            <person name="Nelson K.E."/>
        </authorList>
    </citation>
    <scope>NUCLEOTIDE SEQUENCE [LARGE SCALE GENOMIC DNA]</scope>
    <source>
        <strain evidence="15 16">DSM 17678</strain>
    </source>
</reference>
<dbReference type="Proteomes" id="UP000003244">
    <property type="component" value="Unassembled WGS sequence"/>
</dbReference>
<evidence type="ECO:0000256" key="7">
    <source>
        <dbReference type="ARBA" id="ARBA00023002"/>
    </source>
</evidence>
<feature type="binding site" evidence="11">
    <location>
        <begin position="68"/>
        <end position="71"/>
    </location>
    <ligand>
        <name>NADP(+)</name>
        <dbReference type="ChEBI" id="CHEBI:58349"/>
    </ligand>
</feature>
<comment type="subcellular location">
    <subcellularLocation>
        <location evidence="1 9">Cytoplasm</location>
    </subcellularLocation>
</comment>
<dbReference type="STRING" id="596315.HMPREF0634_0172"/>
<comment type="caution">
    <text evidence="15">The sequence shown here is derived from an EMBL/GenBank/DDBJ whole genome shotgun (WGS) entry which is preliminary data.</text>
</comment>
<comment type="similarity">
    <text evidence="2 9 12">Belongs to the pyrroline-5-carboxylate reductase family.</text>
</comment>
<dbReference type="AlphaFoldDB" id="E0E1I9"/>
<keyword evidence="16" id="KW-1185">Reference proteome</keyword>
<keyword evidence="3 9" id="KW-0963">Cytoplasm</keyword>
<comment type="function">
    <text evidence="8 9">Catalyzes the reduction of 1-pyrroline-5-carboxylate (PCA) to L-proline.</text>
</comment>
<dbReference type="GO" id="GO:0004735">
    <property type="term" value="F:pyrroline-5-carboxylate reductase activity"/>
    <property type="evidence" value="ECO:0007669"/>
    <property type="project" value="UniProtKB-UniRule"/>
</dbReference>
<dbReference type="UniPathway" id="UPA00098">
    <property type="reaction ID" value="UER00361"/>
</dbReference>
<dbReference type="PROSITE" id="PS00521">
    <property type="entry name" value="P5CR"/>
    <property type="match status" value="1"/>
</dbReference>
<keyword evidence="7 9" id="KW-0560">Oxidoreductase</keyword>
<dbReference type="HAMAP" id="MF_01925">
    <property type="entry name" value="P5C_reductase"/>
    <property type="match status" value="1"/>
</dbReference>
<dbReference type="NCBIfam" id="TIGR00112">
    <property type="entry name" value="proC"/>
    <property type="match status" value="1"/>
</dbReference>
<dbReference type="InterPro" id="IPR029036">
    <property type="entry name" value="P5CR_dimer"/>
</dbReference>
<dbReference type="InterPro" id="IPR036291">
    <property type="entry name" value="NAD(P)-bd_dom_sf"/>
</dbReference>
<keyword evidence="5 9" id="KW-0641">Proline biosynthesis</keyword>
<organism evidence="15 16">
    <name type="scientific">Peptostreptococcus stomatis DSM 17678</name>
    <dbReference type="NCBI Taxonomy" id="596315"/>
    <lineage>
        <taxon>Bacteria</taxon>
        <taxon>Bacillati</taxon>
        <taxon>Bacillota</taxon>
        <taxon>Clostridia</taxon>
        <taxon>Peptostreptococcales</taxon>
        <taxon>Peptostreptococcaceae</taxon>
        <taxon>Peptostreptococcus</taxon>
    </lineage>
</organism>
<evidence type="ECO:0000256" key="5">
    <source>
        <dbReference type="ARBA" id="ARBA00022650"/>
    </source>
</evidence>
<evidence type="ECO:0000256" key="9">
    <source>
        <dbReference type="HAMAP-Rule" id="MF_01925"/>
    </source>
</evidence>
<dbReference type="EMBL" id="ADGQ01000016">
    <property type="protein sequence ID" value="EFM65240.1"/>
    <property type="molecule type" value="Genomic_DNA"/>
</dbReference>
<evidence type="ECO:0000256" key="8">
    <source>
        <dbReference type="ARBA" id="ARBA00058118"/>
    </source>
</evidence>
<evidence type="ECO:0000256" key="1">
    <source>
        <dbReference type="ARBA" id="ARBA00004496"/>
    </source>
</evidence>